<feature type="repeat" description="ANK" evidence="3">
    <location>
        <begin position="257"/>
        <end position="286"/>
    </location>
</feature>
<keyword evidence="1" id="KW-0677">Repeat</keyword>
<sequence>VDILLNLNFDLSRQDPHGKTPVLCCTANSLKDMLILLVKHGADITARDNMGNSIWHLAAAENSHVILRHLLATVDQPDRALRYFCGDEPILIHAATWGSEDVIVALLKAGAETNLKLEDGNTPLHSAIDGSSRMVRILLLRGADLNVQAVDGSTALDFAARFEQVRAAKALLEHGAKHNCEDSQGLTPLMYAYRTGLEGMISLFIGKESDPQAKSSSTNWRSSIALVTALEHAIEKGVDALIELGASLEDTDSLVCTPLHLAASKGQCDIIDRLVRAGALVNKRTLIGDTPLMAAAWAGQINVVRKL</sequence>
<name>A0AA40DSC4_9PEZI</name>
<organism evidence="4 5">
    <name type="scientific">Lasiosphaeria miniovina</name>
    <dbReference type="NCBI Taxonomy" id="1954250"/>
    <lineage>
        <taxon>Eukaryota</taxon>
        <taxon>Fungi</taxon>
        <taxon>Dikarya</taxon>
        <taxon>Ascomycota</taxon>
        <taxon>Pezizomycotina</taxon>
        <taxon>Sordariomycetes</taxon>
        <taxon>Sordariomycetidae</taxon>
        <taxon>Sordariales</taxon>
        <taxon>Lasiosphaeriaceae</taxon>
        <taxon>Lasiosphaeria</taxon>
    </lineage>
</organism>
<dbReference type="Proteomes" id="UP001172101">
    <property type="component" value="Unassembled WGS sequence"/>
</dbReference>
<dbReference type="Gene3D" id="1.25.40.20">
    <property type="entry name" value="Ankyrin repeat-containing domain"/>
    <property type="match status" value="3"/>
</dbReference>
<protein>
    <submittedName>
        <fullName evidence="4">Ankyrin repeat-containing domain protein</fullName>
    </submittedName>
</protein>
<keyword evidence="5" id="KW-1185">Reference proteome</keyword>
<dbReference type="SUPFAM" id="SSF48403">
    <property type="entry name" value="Ankyrin repeat"/>
    <property type="match status" value="1"/>
</dbReference>
<evidence type="ECO:0000256" key="1">
    <source>
        <dbReference type="ARBA" id="ARBA00022737"/>
    </source>
</evidence>
<dbReference type="EMBL" id="JAUIRO010000005">
    <property type="protein sequence ID" value="KAK0713720.1"/>
    <property type="molecule type" value="Genomic_DNA"/>
</dbReference>
<dbReference type="Pfam" id="PF00023">
    <property type="entry name" value="Ank"/>
    <property type="match status" value="1"/>
</dbReference>
<feature type="non-terminal residue" evidence="4">
    <location>
        <position position="307"/>
    </location>
</feature>
<dbReference type="PANTHER" id="PTHR24198:SF165">
    <property type="entry name" value="ANKYRIN REPEAT-CONTAINING PROTEIN-RELATED"/>
    <property type="match status" value="1"/>
</dbReference>
<dbReference type="RefSeq" id="XP_060295043.1">
    <property type="nucleotide sequence ID" value="XM_060435699.1"/>
</dbReference>
<dbReference type="Pfam" id="PF12796">
    <property type="entry name" value="Ank_2"/>
    <property type="match status" value="2"/>
</dbReference>
<keyword evidence="2 3" id="KW-0040">ANK repeat</keyword>
<feature type="repeat" description="ANK" evidence="3">
    <location>
        <begin position="17"/>
        <end position="49"/>
    </location>
</feature>
<dbReference type="SMART" id="SM00248">
    <property type="entry name" value="ANK"/>
    <property type="match status" value="7"/>
</dbReference>
<reference evidence="4" key="1">
    <citation type="submission" date="2023-06" db="EMBL/GenBank/DDBJ databases">
        <title>Genome-scale phylogeny and comparative genomics of the fungal order Sordariales.</title>
        <authorList>
            <consortium name="Lawrence Berkeley National Laboratory"/>
            <person name="Hensen N."/>
            <person name="Bonometti L."/>
            <person name="Westerberg I."/>
            <person name="Brannstrom I.O."/>
            <person name="Guillou S."/>
            <person name="Cros-Aarteil S."/>
            <person name="Calhoun S."/>
            <person name="Haridas S."/>
            <person name="Kuo A."/>
            <person name="Mondo S."/>
            <person name="Pangilinan J."/>
            <person name="Riley R."/>
            <person name="LaButti K."/>
            <person name="Andreopoulos B."/>
            <person name="Lipzen A."/>
            <person name="Chen C."/>
            <person name="Yanf M."/>
            <person name="Daum C."/>
            <person name="Ng V."/>
            <person name="Clum A."/>
            <person name="Steindorff A."/>
            <person name="Ohm R."/>
            <person name="Martin F."/>
            <person name="Silar P."/>
            <person name="Natvig D."/>
            <person name="Lalanne C."/>
            <person name="Gautier V."/>
            <person name="Ament-velasquez S.L."/>
            <person name="Kruys A."/>
            <person name="Hutchinson M.I."/>
            <person name="Powell A.J."/>
            <person name="Barry K."/>
            <person name="Miller A.N."/>
            <person name="Grigoriev I.V."/>
            <person name="Debuchy R."/>
            <person name="Gladieux P."/>
            <person name="Thoren M.H."/>
            <person name="Johannesson H."/>
        </authorList>
    </citation>
    <scope>NUCLEOTIDE SEQUENCE</scope>
    <source>
        <strain evidence="4">SMH2392-1A</strain>
    </source>
</reference>
<dbReference type="GeneID" id="85318969"/>
<evidence type="ECO:0000256" key="2">
    <source>
        <dbReference type="ARBA" id="ARBA00023043"/>
    </source>
</evidence>
<evidence type="ECO:0000313" key="4">
    <source>
        <dbReference type="EMBL" id="KAK0713720.1"/>
    </source>
</evidence>
<evidence type="ECO:0000256" key="3">
    <source>
        <dbReference type="PROSITE-ProRule" id="PRU00023"/>
    </source>
</evidence>
<proteinExistence type="predicted"/>
<dbReference type="AlphaFoldDB" id="A0AA40DSC4"/>
<evidence type="ECO:0000313" key="5">
    <source>
        <dbReference type="Proteomes" id="UP001172101"/>
    </source>
</evidence>
<comment type="caution">
    <text evidence="4">The sequence shown here is derived from an EMBL/GenBank/DDBJ whole genome shotgun (WGS) entry which is preliminary data.</text>
</comment>
<dbReference type="InterPro" id="IPR036770">
    <property type="entry name" value="Ankyrin_rpt-contain_sf"/>
</dbReference>
<accession>A0AA40DSC4</accession>
<feature type="repeat" description="ANK" evidence="3">
    <location>
        <begin position="151"/>
        <end position="183"/>
    </location>
</feature>
<feature type="repeat" description="ANK" evidence="3">
    <location>
        <begin position="287"/>
        <end position="307"/>
    </location>
</feature>
<gene>
    <name evidence="4" type="ORF">B0T26DRAFT_599837</name>
</gene>
<feature type="repeat" description="ANK" evidence="3">
    <location>
        <begin position="119"/>
        <end position="150"/>
    </location>
</feature>
<dbReference type="PROSITE" id="PS50088">
    <property type="entry name" value="ANK_REPEAT"/>
    <property type="match status" value="5"/>
</dbReference>
<dbReference type="PROSITE" id="PS50297">
    <property type="entry name" value="ANK_REP_REGION"/>
    <property type="match status" value="3"/>
</dbReference>
<feature type="non-terminal residue" evidence="4">
    <location>
        <position position="1"/>
    </location>
</feature>
<dbReference type="PANTHER" id="PTHR24198">
    <property type="entry name" value="ANKYRIN REPEAT AND PROTEIN KINASE DOMAIN-CONTAINING PROTEIN"/>
    <property type="match status" value="1"/>
</dbReference>
<dbReference type="InterPro" id="IPR002110">
    <property type="entry name" value="Ankyrin_rpt"/>
</dbReference>